<feature type="compositionally biased region" description="Basic residues" evidence="1">
    <location>
        <begin position="938"/>
        <end position="947"/>
    </location>
</feature>
<feature type="region of interest" description="Disordered" evidence="1">
    <location>
        <begin position="817"/>
        <end position="859"/>
    </location>
</feature>
<protein>
    <submittedName>
        <fullName evidence="4">Conjugal transfer protein TraG</fullName>
    </submittedName>
</protein>
<keyword evidence="2" id="KW-1133">Transmembrane helix</keyword>
<dbReference type="AlphaFoldDB" id="A0A345D032"/>
<dbReference type="EMBL" id="CP013972">
    <property type="protein sequence ID" value="AXF79049.1"/>
    <property type="molecule type" value="Genomic_DNA"/>
</dbReference>
<feature type="region of interest" description="Disordered" evidence="1">
    <location>
        <begin position="652"/>
        <end position="686"/>
    </location>
</feature>
<feature type="compositionally biased region" description="Basic and acidic residues" evidence="1">
    <location>
        <begin position="880"/>
        <end position="899"/>
    </location>
</feature>
<sequence>MQVIYTITGGDWLADSLNAVAVLTASATWGTLIKWASILSVLAVIWSWLQKKDVLTFIKWVAVIVIVPGVLIANKHSVQVIDMTDPTAVHQVDNVPGGLAIPASLITSVGYALTQAYEGVFHRPDAVSYSKTGMLFGSELVKASTGFTFADGEIAGLFSDYVQNCVIGDIFLNHKYSMEDLMNSTDPYSKIFEKPSPLRGIFDKAGNFQTCQQAAVTLQQQIGTDSSGGGKTFSFWAQKLFGSRANREQLFASLLGDSYGYFYNAGSSASGIIKQNVVMNGLRKGISAYAARNGDTASMMNIATETATEKQIMQQSVSANIAMKYLPIMQTVLLGMMIGLFPVMIVLAIINTLTWTVLKGYIFTLAYLQAWPLLFAVLNNAMTFYLKAGGAYDVTLSNLSQIQQQHSMIASTAGWLSLSIPFIAYGMVKGLGGVVSQAGSYLSSMTQGVASQSSSQAVDGTYAFNNMHTDNVQGFKWDTNSTFASGRRDQQLTNGSMQGTTADGTTIVNSTTGTSKLPMDLNFGRAMSSSAQRLARESQVQAETSLQGFNHAMNSAYNQAQQFSQQTGNSNTMNTSTDDSQTAQATRGVSSMISAAKDYARRHGISEQQAWAEIETKARQAEAEAHAGISSGNSALGKVAKWTIGADVGASGKISASTGSQSSADQRQTGSTDHTSSEDAKNVRDFREGKQILQSYRVSHSAVRNDNSSASQLEQIGTTLSVADSQYQQYTSSVSRSHEYSKVASMSESETAQQTSNLSQEFVGYVQQKAPGDASRILTNTADENVRHEREALADSFVEEKLRSRIEGDFNSNRASLASGMQSVEPSTGDAAGTINSGQQEIERRAQSAGIKGNITQGVDDSLTRNQGVIKQTGANIEQGHGDVQRESDKLRRENDESKGQFAENYNNAVKHQKLVDLENKDGHLDIKGHNPGDISKVAKRLRGSDE</sequence>
<feature type="region of interest" description="Disordered" evidence="1">
    <location>
        <begin position="872"/>
        <end position="899"/>
    </location>
</feature>
<feature type="compositionally biased region" description="Polar residues" evidence="1">
    <location>
        <begin position="654"/>
        <end position="674"/>
    </location>
</feature>
<reference evidence="4 5" key="1">
    <citation type="submission" date="2016-01" db="EMBL/GenBank/DDBJ databases">
        <authorList>
            <person name="Oliw E.H."/>
        </authorList>
    </citation>
    <scope>NUCLEOTIDE SEQUENCE [LARGE SCALE GENOMIC DNA]</scope>
    <source>
        <strain evidence="4 5">MDcuke</strain>
        <plasmid evidence="4 5">unnamed2</plasmid>
    </source>
</reference>
<evidence type="ECO:0000313" key="4">
    <source>
        <dbReference type="EMBL" id="AXF79049.1"/>
    </source>
</evidence>
<evidence type="ECO:0000313" key="5">
    <source>
        <dbReference type="Proteomes" id="UP000264980"/>
    </source>
</evidence>
<evidence type="ECO:0000259" key="3">
    <source>
        <dbReference type="Pfam" id="PF07916"/>
    </source>
</evidence>
<feature type="region of interest" description="Disordered" evidence="1">
    <location>
        <begin position="562"/>
        <end position="586"/>
    </location>
</feature>
<keyword evidence="2" id="KW-0812">Transmembrane</keyword>
<feature type="compositionally biased region" description="Polar residues" evidence="1">
    <location>
        <begin position="817"/>
        <end position="826"/>
    </location>
</feature>
<evidence type="ECO:0000256" key="2">
    <source>
        <dbReference type="SAM" id="Phobius"/>
    </source>
</evidence>
<name>A0A345D032_9GAMM</name>
<feature type="domain" description="TraG N-terminal Proteobacteria" evidence="3">
    <location>
        <begin position="4"/>
        <end position="447"/>
    </location>
</feature>
<dbReference type="InterPro" id="IPR012931">
    <property type="entry name" value="TraG_N_Proteobacteria"/>
</dbReference>
<organism evidence="4 5">
    <name type="scientific">Erwinia tracheiphila</name>
    <dbReference type="NCBI Taxonomy" id="65700"/>
    <lineage>
        <taxon>Bacteria</taxon>
        <taxon>Pseudomonadati</taxon>
        <taxon>Pseudomonadota</taxon>
        <taxon>Gammaproteobacteria</taxon>
        <taxon>Enterobacterales</taxon>
        <taxon>Erwiniaceae</taxon>
        <taxon>Erwinia</taxon>
    </lineage>
</organism>
<feature type="transmembrane region" description="Helical" evidence="2">
    <location>
        <begin position="332"/>
        <end position="355"/>
    </location>
</feature>
<feature type="transmembrane region" description="Helical" evidence="2">
    <location>
        <begin position="361"/>
        <end position="386"/>
    </location>
</feature>
<dbReference type="Proteomes" id="UP000264980">
    <property type="component" value="Plasmid unnamed2"/>
</dbReference>
<keyword evidence="4" id="KW-0614">Plasmid</keyword>
<evidence type="ECO:0000256" key="1">
    <source>
        <dbReference type="SAM" id="MobiDB-lite"/>
    </source>
</evidence>
<keyword evidence="2" id="KW-0472">Membrane</keyword>
<feature type="region of interest" description="Disordered" evidence="1">
    <location>
        <begin position="923"/>
        <end position="947"/>
    </location>
</feature>
<feature type="region of interest" description="Disordered" evidence="1">
    <location>
        <begin position="491"/>
        <end position="514"/>
    </location>
</feature>
<dbReference type="Pfam" id="PF07916">
    <property type="entry name" value="TraG_N"/>
    <property type="match status" value="1"/>
</dbReference>
<feature type="transmembrane region" description="Helical" evidence="2">
    <location>
        <begin position="55"/>
        <end position="73"/>
    </location>
</feature>
<feature type="compositionally biased region" description="Basic and acidic residues" evidence="1">
    <location>
        <begin position="675"/>
        <end position="686"/>
    </location>
</feature>
<geneLocation type="plasmid" evidence="4 5">
    <name>unnamed2</name>
</geneLocation>
<dbReference type="NCBIfam" id="NF010295">
    <property type="entry name" value="PRK13735.1"/>
    <property type="match status" value="1"/>
</dbReference>
<accession>A0A345D032</accession>
<dbReference type="RefSeq" id="WP_233480975.1">
    <property type="nucleotide sequence ID" value="NZ_CP013972.1"/>
</dbReference>
<proteinExistence type="predicted"/>
<gene>
    <name evidence="4" type="ORF">AV903_26695</name>
</gene>
<feature type="transmembrane region" description="Helical" evidence="2">
    <location>
        <begin position="407"/>
        <end position="428"/>
    </location>
</feature>